<name>A0A484N5S3_9ASTE</name>
<sequence>MSFAHFFAETDVQSVYPIRLGSGLLENMCCLERSQRKNKLFLKHHGLIVLPDPTQNDAARQACIENLESLEHLMSILIAPPLSELGAAVKLSSFFGLSPSLFTATSASPQPLRLLDSTKVFYIDRVVLYSRDVERMLPAFLGWTSKILRDREKKEVRAGGFGLGYDDGRFVGEVMDVSSGDTVVGACLERVNVETGNGDAAEPMGEPRDDPVEVSAGGISWQTVN</sequence>
<dbReference type="OrthoDB" id="929243at2759"/>
<reference evidence="2 3" key="1">
    <citation type="submission" date="2018-04" db="EMBL/GenBank/DDBJ databases">
        <authorList>
            <person name="Vogel A."/>
        </authorList>
    </citation>
    <scope>NUCLEOTIDE SEQUENCE [LARGE SCALE GENOMIC DNA]</scope>
</reference>
<evidence type="ECO:0000256" key="1">
    <source>
        <dbReference type="SAM" id="MobiDB-lite"/>
    </source>
</evidence>
<dbReference type="EMBL" id="OOIL02006016">
    <property type="protein sequence ID" value="VFQ96442.1"/>
    <property type="molecule type" value="Genomic_DNA"/>
</dbReference>
<feature type="region of interest" description="Disordered" evidence="1">
    <location>
        <begin position="196"/>
        <end position="225"/>
    </location>
</feature>
<proteinExistence type="predicted"/>
<dbReference type="Proteomes" id="UP000595140">
    <property type="component" value="Unassembled WGS sequence"/>
</dbReference>
<evidence type="ECO:0000313" key="2">
    <source>
        <dbReference type="EMBL" id="VFQ96442.1"/>
    </source>
</evidence>
<dbReference type="AlphaFoldDB" id="A0A484N5S3"/>
<protein>
    <submittedName>
        <fullName evidence="2">Uncharacterized protein</fullName>
    </submittedName>
</protein>
<keyword evidence="3" id="KW-1185">Reference proteome</keyword>
<organism evidence="2 3">
    <name type="scientific">Cuscuta campestris</name>
    <dbReference type="NCBI Taxonomy" id="132261"/>
    <lineage>
        <taxon>Eukaryota</taxon>
        <taxon>Viridiplantae</taxon>
        <taxon>Streptophyta</taxon>
        <taxon>Embryophyta</taxon>
        <taxon>Tracheophyta</taxon>
        <taxon>Spermatophyta</taxon>
        <taxon>Magnoliopsida</taxon>
        <taxon>eudicotyledons</taxon>
        <taxon>Gunneridae</taxon>
        <taxon>Pentapetalae</taxon>
        <taxon>asterids</taxon>
        <taxon>lamiids</taxon>
        <taxon>Solanales</taxon>
        <taxon>Convolvulaceae</taxon>
        <taxon>Cuscuteae</taxon>
        <taxon>Cuscuta</taxon>
        <taxon>Cuscuta subgen. Grammica</taxon>
        <taxon>Cuscuta sect. Cleistogrammica</taxon>
    </lineage>
</organism>
<evidence type="ECO:0000313" key="3">
    <source>
        <dbReference type="Proteomes" id="UP000595140"/>
    </source>
</evidence>
<gene>
    <name evidence="2" type="ORF">CCAM_LOCUS38218</name>
</gene>
<accession>A0A484N5S3</accession>